<dbReference type="Proteomes" id="UP001221757">
    <property type="component" value="Unassembled WGS sequence"/>
</dbReference>
<sequence>MSVADLQARIETVSGEIDRQKEVLKKLEHSKSAIQRQLNAIRDPVSRLPLEISSEIFIQCLPSTSNPQPGARGIPMLFLNICNAWRDIALSTPVLWEAIHIKFPRAKGFFQLLGTWLSRARNRFLSLSLHGTVGEGAATVVQGYAEKLRSLEIHSNDVDCLELFESVSCPSLEILEIRFLRDARGRTPRYYLSKTLDILRVAPNLVECTFYNLSTFDDSTTGYLVLPTLRSLAFRQDCGYSNDKILKLLTLPALETLCLAMVIFSPEDVASFLKRSSPPLQNLIMGRQYHRPSDFTQLDECLRLIPTLTHLELSGAGGYPTLFASLADSPSLAPHLLSIQIHCPRDTISHLLYSALVRALFVRRAQIVCCKINWEDDTELASPEEPKAHIREALVQFVADGMEIQLGGKYRNYF</sequence>
<reference evidence="2" key="1">
    <citation type="submission" date="2023-03" db="EMBL/GenBank/DDBJ databases">
        <title>Massive genome expansion in bonnet fungi (Mycena s.s.) driven by repeated elements and novel gene families across ecological guilds.</title>
        <authorList>
            <consortium name="Lawrence Berkeley National Laboratory"/>
            <person name="Harder C.B."/>
            <person name="Miyauchi S."/>
            <person name="Viragh M."/>
            <person name="Kuo A."/>
            <person name="Thoen E."/>
            <person name="Andreopoulos B."/>
            <person name="Lu D."/>
            <person name="Skrede I."/>
            <person name="Drula E."/>
            <person name="Henrissat B."/>
            <person name="Morin E."/>
            <person name="Kohler A."/>
            <person name="Barry K."/>
            <person name="LaButti K."/>
            <person name="Morin E."/>
            <person name="Salamov A."/>
            <person name="Lipzen A."/>
            <person name="Mereny Z."/>
            <person name="Hegedus B."/>
            <person name="Baldrian P."/>
            <person name="Stursova M."/>
            <person name="Weitz H."/>
            <person name="Taylor A."/>
            <person name="Grigoriev I.V."/>
            <person name="Nagy L.G."/>
            <person name="Martin F."/>
            <person name="Kauserud H."/>
        </authorList>
    </citation>
    <scope>NUCLEOTIDE SEQUENCE</scope>
    <source>
        <strain evidence="2">CBHHK067</strain>
    </source>
</reference>
<dbReference type="SUPFAM" id="SSF52047">
    <property type="entry name" value="RNI-like"/>
    <property type="match status" value="1"/>
</dbReference>
<protein>
    <recommendedName>
        <fullName evidence="4">F-box domain-containing protein</fullName>
    </recommendedName>
</protein>
<dbReference type="InterPro" id="IPR032675">
    <property type="entry name" value="LRR_dom_sf"/>
</dbReference>
<name>A0AAD7D5P5_MYCRO</name>
<evidence type="ECO:0000313" key="3">
    <source>
        <dbReference type="Proteomes" id="UP001221757"/>
    </source>
</evidence>
<keyword evidence="1" id="KW-0175">Coiled coil</keyword>
<gene>
    <name evidence="2" type="ORF">B0H17DRAFT_73092</name>
</gene>
<feature type="coiled-coil region" evidence="1">
    <location>
        <begin position="3"/>
        <end position="37"/>
    </location>
</feature>
<comment type="caution">
    <text evidence="2">The sequence shown here is derived from an EMBL/GenBank/DDBJ whole genome shotgun (WGS) entry which is preliminary data.</text>
</comment>
<organism evidence="2 3">
    <name type="scientific">Mycena rosella</name>
    <name type="common">Pink bonnet</name>
    <name type="synonym">Agaricus rosellus</name>
    <dbReference type="NCBI Taxonomy" id="1033263"/>
    <lineage>
        <taxon>Eukaryota</taxon>
        <taxon>Fungi</taxon>
        <taxon>Dikarya</taxon>
        <taxon>Basidiomycota</taxon>
        <taxon>Agaricomycotina</taxon>
        <taxon>Agaricomycetes</taxon>
        <taxon>Agaricomycetidae</taxon>
        <taxon>Agaricales</taxon>
        <taxon>Marasmiineae</taxon>
        <taxon>Mycenaceae</taxon>
        <taxon>Mycena</taxon>
    </lineage>
</organism>
<evidence type="ECO:0000256" key="1">
    <source>
        <dbReference type="SAM" id="Coils"/>
    </source>
</evidence>
<accession>A0AAD7D5P5</accession>
<dbReference type="EMBL" id="JARKIE010000123">
    <property type="protein sequence ID" value="KAJ7680145.1"/>
    <property type="molecule type" value="Genomic_DNA"/>
</dbReference>
<proteinExistence type="predicted"/>
<dbReference type="Gene3D" id="3.80.10.10">
    <property type="entry name" value="Ribonuclease Inhibitor"/>
    <property type="match status" value="1"/>
</dbReference>
<evidence type="ECO:0008006" key="4">
    <source>
        <dbReference type="Google" id="ProtNLM"/>
    </source>
</evidence>
<dbReference type="AlphaFoldDB" id="A0AAD7D5P5"/>
<keyword evidence="3" id="KW-1185">Reference proteome</keyword>
<evidence type="ECO:0000313" key="2">
    <source>
        <dbReference type="EMBL" id="KAJ7680145.1"/>
    </source>
</evidence>